<evidence type="ECO:0000313" key="2">
    <source>
        <dbReference type="EMBL" id="EGR28724.1"/>
    </source>
</evidence>
<organism evidence="2 3">
    <name type="scientific">Ichthyophthirius multifiliis</name>
    <name type="common">White spot disease agent</name>
    <name type="synonym">Ich</name>
    <dbReference type="NCBI Taxonomy" id="5932"/>
    <lineage>
        <taxon>Eukaryota</taxon>
        <taxon>Sar</taxon>
        <taxon>Alveolata</taxon>
        <taxon>Ciliophora</taxon>
        <taxon>Intramacronucleata</taxon>
        <taxon>Oligohymenophorea</taxon>
        <taxon>Hymenostomatida</taxon>
        <taxon>Ophryoglenina</taxon>
        <taxon>Ichthyophthirius</taxon>
    </lineage>
</organism>
<evidence type="ECO:0000256" key="1">
    <source>
        <dbReference type="SAM" id="Phobius"/>
    </source>
</evidence>
<evidence type="ECO:0000313" key="3">
    <source>
        <dbReference type="Proteomes" id="UP000008983"/>
    </source>
</evidence>
<keyword evidence="1" id="KW-1133">Transmembrane helix</keyword>
<keyword evidence="3" id="KW-1185">Reference proteome</keyword>
<keyword evidence="1" id="KW-0472">Membrane</keyword>
<proteinExistence type="predicted"/>
<protein>
    <recommendedName>
        <fullName evidence="4">Transmembrane protein</fullName>
    </recommendedName>
</protein>
<evidence type="ECO:0008006" key="4">
    <source>
        <dbReference type="Google" id="ProtNLM"/>
    </source>
</evidence>
<dbReference type="GeneID" id="14904808"/>
<name>G0R1D9_ICHMU</name>
<reference evidence="2 3" key="1">
    <citation type="submission" date="2011-07" db="EMBL/GenBank/DDBJ databases">
        <authorList>
            <person name="Coyne R."/>
            <person name="Brami D."/>
            <person name="Johnson J."/>
            <person name="Hostetler J."/>
            <person name="Hannick L."/>
            <person name="Clark T."/>
            <person name="Cassidy-Hanley D."/>
            <person name="Inman J."/>
        </authorList>
    </citation>
    <scope>NUCLEOTIDE SEQUENCE [LARGE SCALE GENOMIC DNA]</scope>
    <source>
        <strain evidence="2 3">G5</strain>
    </source>
</reference>
<keyword evidence="1" id="KW-0812">Transmembrane</keyword>
<dbReference type="InParanoid" id="G0R1D9"/>
<dbReference type="AlphaFoldDB" id="G0R1D9"/>
<feature type="non-terminal residue" evidence="2">
    <location>
        <position position="1"/>
    </location>
</feature>
<dbReference type="Proteomes" id="UP000008983">
    <property type="component" value="Unassembled WGS sequence"/>
</dbReference>
<gene>
    <name evidence="2" type="ORF">IMG5_169870</name>
</gene>
<feature type="transmembrane region" description="Helical" evidence="1">
    <location>
        <begin position="34"/>
        <end position="51"/>
    </location>
</feature>
<sequence length="163" mass="20200">QEIFMLLNRRKLRSHLHNKKVSIKQLQFKKINQVIHYPFLLDFFSLIFFFFKNNQYIIQTKIKLYKLTMYYQSSKFKKFLRIQLMKIYQQNIFIYVDLHRNFSKEKQIRLWTILFEFLKQIFTKQNCFPKQQAKYAYIVKKDSFIFNISQTNSIIGSFFTKQI</sequence>
<dbReference type="RefSeq" id="XP_004029960.1">
    <property type="nucleotide sequence ID" value="XM_004029912.1"/>
</dbReference>
<dbReference type="EMBL" id="GL984214">
    <property type="protein sequence ID" value="EGR28724.1"/>
    <property type="molecule type" value="Genomic_DNA"/>
</dbReference>
<accession>G0R1D9</accession>